<evidence type="ECO:0000256" key="11">
    <source>
        <dbReference type="SAM" id="Phobius"/>
    </source>
</evidence>
<evidence type="ECO:0000256" key="10">
    <source>
        <dbReference type="SAM" id="MobiDB-lite"/>
    </source>
</evidence>
<keyword evidence="5 9" id="KW-0653">Protein transport</keyword>
<dbReference type="PANTHER" id="PTHR33162:SF1">
    <property type="entry name" value="SEC-INDEPENDENT PROTEIN TRANSLOCASE PROTEIN TATA, CHLOROPLASTIC"/>
    <property type="match status" value="1"/>
</dbReference>
<dbReference type="PANTHER" id="PTHR33162">
    <property type="entry name" value="SEC-INDEPENDENT PROTEIN TRANSLOCASE PROTEIN TATA, CHLOROPLASTIC"/>
    <property type="match status" value="1"/>
</dbReference>
<accession>A0A838XS55</accession>
<dbReference type="GO" id="GO:0033281">
    <property type="term" value="C:TAT protein transport complex"/>
    <property type="evidence" value="ECO:0007669"/>
    <property type="project" value="UniProtKB-UniRule"/>
</dbReference>
<keyword evidence="13" id="KW-1185">Reference proteome</keyword>
<keyword evidence="6 9" id="KW-1133">Transmembrane helix</keyword>
<comment type="subunit">
    <text evidence="9">The Tat system comprises two distinct complexes: a TatABC complex, containing multiple copies of TatA, TatB and TatC subunits, and a separate TatA complex, containing only TatA subunits. Substrates initially bind to the TatABC complex, which probably triggers association of the separate TatA complex to form the active translocon.</text>
</comment>
<evidence type="ECO:0000313" key="13">
    <source>
        <dbReference type="Proteomes" id="UP000559404"/>
    </source>
</evidence>
<organism evidence="12 13">
    <name type="scientific">Stappia taiwanensis</name>
    <dbReference type="NCBI Taxonomy" id="992267"/>
    <lineage>
        <taxon>Bacteria</taxon>
        <taxon>Pseudomonadati</taxon>
        <taxon>Pseudomonadota</taxon>
        <taxon>Alphaproteobacteria</taxon>
        <taxon>Hyphomicrobiales</taxon>
        <taxon>Stappiaceae</taxon>
        <taxon>Stappia</taxon>
    </lineage>
</organism>
<dbReference type="PRINTS" id="PR01506">
    <property type="entry name" value="TATBPROTEIN"/>
</dbReference>
<evidence type="ECO:0000256" key="3">
    <source>
        <dbReference type="ARBA" id="ARBA00022475"/>
    </source>
</evidence>
<evidence type="ECO:0000256" key="4">
    <source>
        <dbReference type="ARBA" id="ARBA00022692"/>
    </source>
</evidence>
<evidence type="ECO:0000256" key="2">
    <source>
        <dbReference type="ARBA" id="ARBA00022448"/>
    </source>
</evidence>
<evidence type="ECO:0000256" key="6">
    <source>
        <dbReference type="ARBA" id="ARBA00022989"/>
    </source>
</evidence>
<name>A0A838XS55_9HYPH</name>
<dbReference type="GO" id="GO:0008320">
    <property type="term" value="F:protein transmembrane transporter activity"/>
    <property type="evidence" value="ECO:0007669"/>
    <property type="project" value="UniProtKB-UniRule"/>
</dbReference>
<keyword evidence="4 9" id="KW-0812">Transmembrane</keyword>
<evidence type="ECO:0000256" key="1">
    <source>
        <dbReference type="ARBA" id="ARBA00004167"/>
    </source>
</evidence>
<dbReference type="NCBIfam" id="TIGR01410">
    <property type="entry name" value="tatB"/>
    <property type="match status" value="1"/>
</dbReference>
<comment type="similarity">
    <text evidence="9">Belongs to the TatB family.</text>
</comment>
<comment type="subcellular location">
    <subcellularLocation>
        <location evidence="9">Cell membrane</location>
        <topology evidence="9">Single-pass membrane protein</topology>
    </subcellularLocation>
    <subcellularLocation>
        <location evidence="1">Membrane</location>
        <topology evidence="1">Single-pass membrane protein</topology>
    </subcellularLocation>
</comment>
<dbReference type="GO" id="GO:0043953">
    <property type="term" value="P:protein transport by the Tat complex"/>
    <property type="evidence" value="ECO:0007669"/>
    <property type="project" value="UniProtKB-UniRule"/>
</dbReference>
<protein>
    <recommendedName>
        <fullName evidence="9">Sec-independent protein translocase protein TatB</fullName>
    </recommendedName>
</protein>
<dbReference type="RefSeq" id="WP_181761463.1">
    <property type="nucleotide sequence ID" value="NZ_BMCR01000001.1"/>
</dbReference>
<dbReference type="EMBL" id="JACEON010000017">
    <property type="protein sequence ID" value="MBA4613265.1"/>
    <property type="molecule type" value="Genomic_DNA"/>
</dbReference>
<dbReference type="Pfam" id="PF02416">
    <property type="entry name" value="TatA_B_E"/>
    <property type="match status" value="1"/>
</dbReference>
<feature type="transmembrane region" description="Helical" evidence="11">
    <location>
        <begin position="6"/>
        <end position="22"/>
    </location>
</feature>
<comment type="caution">
    <text evidence="12">The sequence shown here is derived from an EMBL/GenBank/DDBJ whole genome shotgun (WGS) entry which is preliminary data.</text>
</comment>
<evidence type="ECO:0000256" key="8">
    <source>
        <dbReference type="ARBA" id="ARBA00023136"/>
    </source>
</evidence>
<dbReference type="AlphaFoldDB" id="A0A838XS55"/>
<comment type="function">
    <text evidence="9">Part of the twin-arginine translocation (Tat) system that transports large folded proteins containing a characteristic twin-arginine motif in their signal peptide across membranes. Together with TatC, TatB is part of a receptor directly interacting with Tat signal peptides. TatB may form an oligomeric binding site that transiently accommodates folded Tat precursor proteins before their translocation.</text>
</comment>
<reference evidence="12 13" key="1">
    <citation type="submission" date="2020-07" db="EMBL/GenBank/DDBJ databases">
        <authorList>
            <person name="Li M."/>
        </authorList>
    </citation>
    <scope>NUCLEOTIDE SEQUENCE [LARGE SCALE GENOMIC DNA]</scope>
    <source>
        <strain evidence="12 13">DSM 23284</strain>
    </source>
</reference>
<evidence type="ECO:0000256" key="9">
    <source>
        <dbReference type="HAMAP-Rule" id="MF_00237"/>
    </source>
</evidence>
<evidence type="ECO:0000256" key="5">
    <source>
        <dbReference type="ARBA" id="ARBA00022927"/>
    </source>
</evidence>
<dbReference type="Gene3D" id="1.20.5.3310">
    <property type="match status" value="1"/>
</dbReference>
<evidence type="ECO:0000313" key="12">
    <source>
        <dbReference type="EMBL" id="MBA4613265.1"/>
    </source>
</evidence>
<dbReference type="InterPro" id="IPR018448">
    <property type="entry name" value="TatB"/>
</dbReference>
<dbReference type="Proteomes" id="UP000559404">
    <property type="component" value="Unassembled WGS sequence"/>
</dbReference>
<sequence length="147" mass="15633">MFDIGWTELLVVAVVMVLVVGPKDLPRMLRTFGQTLGKVRRMANEFQSTFNDALREAEQQADIADMKAEVEKVGNLDPLGDLKRTIEEDTKRKAARKAKAEAAANSSVPASDTAAEVPPAPATPSDTAAVQSEPAGEQPKAAGDSKA</sequence>
<gene>
    <name evidence="9 12" type="primary">tatB</name>
    <name evidence="12" type="ORF">H1W37_16520</name>
</gene>
<feature type="compositionally biased region" description="Low complexity" evidence="10">
    <location>
        <begin position="113"/>
        <end position="129"/>
    </location>
</feature>
<keyword evidence="7 9" id="KW-0811">Translocation</keyword>
<keyword evidence="8 9" id="KW-0472">Membrane</keyword>
<dbReference type="HAMAP" id="MF_00237">
    <property type="entry name" value="TatB"/>
    <property type="match status" value="1"/>
</dbReference>
<reference evidence="12 13" key="2">
    <citation type="submission" date="2020-08" db="EMBL/GenBank/DDBJ databases">
        <title>Stappia taiwanensis sp. nov., isolated from a coastal thermal spring.</title>
        <authorList>
            <person name="Kampfer P."/>
        </authorList>
    </citation>
    <scope>NUCLEOTIDE SEQUENCE [LARGE SCALE GENOMIC DNA]</scope>
    <source>
        <strain evidence="12 13">DSM 23284</strain>
    </source>
</reference>
<feature type="region of interest" description="Disordered" evidence="10">
    <location>
        <begin position="87"/>
        <end position="147"/>
    </location>
</feature>
<keyword evidence="3 9" id="KW-1003">Cell membrane</keyword>
<dbReference type="InterPro" id="IPR003369">
    <property type="entry name" value="TatA/B/E"/>
</dbReference>
<keyword evidence="2 9" id="KW-0813">Transport</keyword>
<proteinExistence type="inferred from homology"/>
<evidence type="ECO:0000256" key="7">
    <source>
        <dbReference type="ARBA" id="ARBA00023010"/>
    </source>
</evidence>